<evidence type="ECO:0000313" key="1">
    <source>
        <dbReference type="EMBL" id="CAF3089756.1"/>
    </source>
</evidence>
<dbReference type="Proteomes" id="UP000663873">
    <property type="component" value="Unassembled WGS sequence"/>
</dbReference>
<evidence type="ECO:0000313" key="7">
    <source>
        <dbReference type="EMBL" id="CAF4546560.1"/>
    </source>
</evidence>
<evidence type="ECO:0000313" key="11">
    <source>
        <dbReference type="Proteomes" id="UP000663838"/>
    </source>
</evidence>
<sequence length="98" mass="11722">MILIYIQNDTETDVQIEGYYLDDDNPDDYHFITSKETFQRMKIFDKIDPTKKNNYFHITINNKPKYLRKQTAARLLTNSKNCLSSDRLTRVQLTNKQK</sequence>
<dbReference type="Proteomes" id="UP000663838">
    <property type="component" value="Unassembled WGS sequence"/>
</dbReference>
<dbReference type="EMBL" id="CAJNYU010002762">
    <property type="protein sequence ID" value="CAF3599685.1"/>
    <property type="molecule type" value="Genomic_DNA"/>
</dbReference>
<dbReference type="Proteomes" id="UP000663833">
    <property type="component" value="Unassembled WGS sequence"/>
</dbReference>
<accession>A0A821V328</accession>
<dbReference type="EMBL" id="CAJOBS010005476">
    <property type="protein sequence ID" value="CAF4900232.1"/>
    <property type="molecule type" value="Genomic_DNA"/>
</dbReference>
<dbReference type="Proteomes" id="UP000663862">
    <property type="component" value="Unassembled WGS sequence"/>
</dbReference>
<organism evidence="10 11">
    <name type="scientific">Rotaria socialis</name>
    <dbReference type="NCBI Taxonomy" id="392032"/>
    <lineage>
        <taxon>Eukaryota</taxon>
        <taxon>Metazoa</taxon>
        <taxon>Spiralia</taxon>
        <taxon>Gnathifera</taxon>
        <taxon>Rotifera</taxon>
        <taxon>Eurotatoria</taxon>
        <taxon>Bdelloidea</taxon>
        <taxon>Philodinida</taxon>
        <taxon>Philodinidae</taxon>
        <taxon>Rotaria</taxon>
    </lineage>
</organism>
<evidence type="ECO:0000313" key="12">
    <source>
        <dbReference type="Proteomes" id="UP000663873"/>
    </source>
</evidence>
<dbReference type="Proteomes" id="UP000663872">
    <property type="component" value="Unassembled WGS sequence"/>
</dbReference>
<comment type="caution">
    <text evidence="10">The sequence shown here is derived from an EMBL/GenBank/DDBJ whole genome shotgun (WGS) entry which is preliminary data.</text>
</comment>
<evidence type="ECO:0000313" key="9">
    <source>
        <dbReference type="EMBL" id="CAF4858102.1"/>
    </source>
</evidence>
<dbReference type="Proteomes" id="UP000663825">
    <property type="component" value="Unassembled WGS sequence"/>
</dbReference>
<dbReference type="EMBL" id="CAJOBR010007164">
    <property type="protein sequence ID" value="CAF4858102.1"/>
    <property type="molecule type" value="Genomic_DNA"/>
</dbReference>
<dbReference type="Proteomes" id="UP000663865">
    <property type="component" value="Unassembled WGS sequence"/>
</dbReference>
<name>A0A821V328_9BILA</name>
<evidence type="ECO:0000313" key="8">
    <source>
        <dbReference type="EMBL" id="CAF4602635.1"/>
    </source>
</evidence>
<dbReference type="EMBL" id="CAJNYT010002206">
    <property type="protein sequence ID" value="CAF3455433.1"/>
    <property type="molecule type" value="Genomic_DNA"/>
</dbReference>
<dbReference type="Proteomes" id="UP000663869">
    <property type="component" value="Unassembled WGS sequence"/>
</dbReference>
<evidence type="ECO:0000313" key="6">
    <source>
        <dbReference type="EMBL" id="CAF4531668.1"/>
    </source>
</evidence>
<dbReference type="EMBL" id="CAJNXB010000732">
    <property type="protein sequence ID" value="CAF3089756.1"/>
    <property type="molecule type" value="Genomic_DNA"/>
</dbReference>
<dbReference type="EMBL" id="CAJOBQ010003333">
    <property type="protein sequence ID" value="CAF4602635.1"/>
    <property type="molecule type" value="Genomic_DNA"/>
</dbReference>
<dbReference type="EMBL" id="CAJOBO010005550">
    <property type="protein sequence ID" value="CAF4546560.1"/>
    <property type="molecule type" value="Genomic_DNA"/>
</dbReference>
<reference evidence="10" key="1">
    <citation type="submission" date="2021-02" db="EMBL/GenBank/DDBJ databases">
        <authorList>
            <person name="Nowell W R."/>
        </authorList>
    </citation>
    <scope>NUCLEOTIDE SEQUENCE</scope>
</reference>
<gene>
    <name evidence="4" type="ORF">FME351_LOCUS21886</name>
    <name evidence="3" type="ORF">GRG538_LOCUS14542</name>
    <name evidence="7" type="ORF">HFQ381_LOCUS30634</name>
    <name evidence="2" type="ORF">KIK155_LOCUS173</name>
    <name evidence="5" type="ORF">LUA448_LOCUS31551</name>
    <name evidence="9" type="ORF">QYT958_LOCUS27697</name>
    <name evidence="1" type="ORF">TIS948_LOCUS6283</name>
    <name evidence="10" type="ORF">TOA249_LOCUS30623</name>
    <name evidence="8" type="ORF">TSG867_LOCUS27921</name>
    <name evidence="6" type="ORF">UJA718_LOCUS28241</name>
</gene>
<dbReference type="Proteomes" id="UP000663851">
    <property type="component" value="Unassembled WGS sequence"/>
</dbReference>
<dbReference type="OrthoDB" id="10059797at2759"/>
<evidence type="ECO:0000313" key="2">
    <source>
        <dbReference type="EMBL" id="CAF3317598.1"/>
    </source>
</evidence>
<evidence type="ECO:0000313" key="5">
    <source>
        <dbReference type="EMBL" id="CAF3623535.1"/>
    </source>
</evidence>
<evidence type="ECO:0000313" key="10">
    <source>
        <dbReference type="EMBL" id="CAF4900232.1"/>
    </source>
</evidence>
<evidence type="ECO:0000313" key="4">
    <source>
        <dbReference type="EMBL" id="CAF3599685.1"/>
    </source>
</evidence>
<evidence type="ECO:0000313" key="3">
    <source>
        <dbReference type="EMBL" id="CAF3455433.1"/>
    </source>
</evidence>
<keyword evidence="12" id="KW-1185">Reference proteome</keyword>
<dbReference type="AlphaFoldDB" id="A0A821V328"/>
<dbReference type="EMBL" id="CAJNYD010004693">
    <property type="protein sequence ID" value="CAF3623535.1"/>
    <property type="molecule type" value="Genomic_DNA"/>
</dbReference>
<dbReference type="EMBL" id="CAJNYV010000005">
    <property type="protein sequence ID" value="CAF3317598.1"/>
    <property type="molecule type" value="Genomic_DNA"/>
</dbReference>
<proteinExistence type="predicted"/>
<dbReference type="Proteomes" id="UP000663848">
    <property type="component" value="Unassembled WGS sequence"/>
</dbReference>
<protein>
    <submittedName>
        <fullName evidence="10">Uncharacterized protein</fullName>
    </submittedName>
</protein>
<dbReference type="EMBL" id="CAJOBP010008294">
    <property type="protein sequence ID" value="CAF4531668.1"/>
    <property type="molecule type" value="Genomic_DNA"/>
</dbReference>